<evidence type="ECO:0000313" key="3">
    <source>
        <dbReference type="Proteomes" id="UP000515158"/>
    </source>
</evidence>
<keyword evidence="3" id="KW-1185">Reference proteome</keyword>
<organism evidence="4">
    <name type="scientific">Thrips palmi</name>
    <name type="common">Melon thrips</name>
    <dbReference type="NCBI Taxonomy" id="161013"/>
    <lineage>
        <taxon>Eukaryota</taxon>
        <taxon>Metazoa</taxon>
        <taxon>Ecdysozoa</taxon>
        <taxon>Arthropoda</taxon>
        <taxon>Hexapoda</taxon>
        <taxon>Insecta</taxon>
        <taxon>Pterygota</taxon>
        <taxon>Neoptera</taxon>
        <taxon>Paraneoptera</taxon>
        <taxon>Thysanoptera</taxon>
        <taxon>Terebrantia</taxon>
        <taxon>Thripoidea</taxon>
        <taxon>Thripidae</taxon>
        <taxon>Thrips</taxon>
    </lineage>
</organism>
<protein>
    <submittedName>
        <fullName evidence="4">Uncharacterized protein LOC117641731 isoform X1</fullName>
    </submittedName>
</protein>
<evidence type="ECO:0000256" key="2">
    <source>
        <dbReference type="SAM" id="Phobius"/>
    </source>
</evidence>
<feature type="compositionally biased region" description="Low complexity" evidence="1">
    <location>
        <begin position="155"/>
        <end position="174"/>
    </location>
</feature>
<keyword evidence="2" id="KW-0472">Membrane</keyword>
<feature type="region of interest" description="Disordered" evidence="1">
    <location>
        <begin position="133"/>
        <end position="174"/>
    </location>
</feature>
<dbReference type="InParanoid" id="A0A6P8ZJE3"/>
<name>A0A6P8ZJE3_THRPL</name>
<feature type="compositionally biased region" description="Low complexity" evidence="1">
    <location>
        <begin position="22"/>
        <end position="43"/>
    </location>
</feature>
<feature type="region of interest" description="Disordered" evidence="1">
    <location>
        <begin position="1"/>
        <end position="45"/>
    </location>
</feature>
<dbReference type="AlphaFoldDB" id="A0A6P8ZJE3"/>
<dbReference type="Proteomes" id="UP000515158">
    <property type="component" value="Unplaced"/>
</dbReference>
<accession>A0A6P8ZJE3</accession>
<evidence type="ECO:0000313" key="4">
    <source>
        <dbReference type="RefSeq" id="XP_034235204.1"/>
    </source>
</evidence>
<feature type="compositionally biased region" description="Basic residues" evidence="1">
    <location>
        <begin position="214"/>
        <end position="229"/>
    </location>
</feature>
<feature type="compositionally biased region" description="Low complexity" evidence="1">
    <location>
        <begin position="105"/>
        <end position="117"/>
    </location>
</feature>
<dbReference type="KEGG" id="tpal:117641731"/>
<feature type="region of interest" description="Disordered" evidence="1">
    <location>
        <begin position="209"/>
        <end position="272"/>
    </location>
</feature>
<proteinExistence type="predicted"/>
<feature type="transmembrane region" description="Helical" evidence="2">
    <location>
        <begin position="76"/>
        <end position="95"/>
    </location>
</feature>
<feature type="compositionally biased region" description="Low complexity" evidence="1">
    <location>
        <begin position="241"/>
        <end position="260"/>
    </location>
</feature>
<evidence type="ECO:0000256" key="1">
    <source>
        <dbReference type="SAM" id="MobiDB-lite"/>
    </source>
</evidence>
<gene>
    <name evidence="4" type="primary">LOC117641731</name>
</gene>
<reference evidence="4" key="1">
    <citation type="submission" date="2025-08" db="UniProtKB">
        <authorList>
            <consortium name="RefSeq"/>
        </authorList>
    </citation>
    <scope>IDENTIFICATION</scope>
    <source>
        <tissue evidence="4">Total insect</tissue>
    </source>
</reference>
<keyword evidence="2" id="KW-0812">Transmembrane</keyword>
<keyword evidence="2" id="KW-1133">Transmembrane helix</keyword>
<sequence length="287" mass="29979">MIPASGPGSKPEARLRAGGGADSSDSSGTAGGASPAGASGTSSRVPEHLTYSATEDPADYIDDNVVASSRWMDTEIAVGSIVAILVVAALVAVWLSCRRRRRRASPTPEATETTSTAERMRSTLQDVTEIQRKISSMKPLPLQLSNGKDSKDSKNGNGVSNGSPNSPNSPVLPVPVATIVLPPSTPSPLPSPLPDPTVAQVTPWEPYFLSAPGKHGKPGKPVRARRRSVSLRSADDDVVSDDANSVSSRGPSPSPSLNPNATEDGEATRKRSVTFNAMVEEVQILVR</sequence>
<dbReference type="RefSeq" id="XP_034235204.1">
    <property type="nucleotide sequence ID" value="XM_034379313.1"/>
</dbReference>
<feature type="region of interest" description="Disordered" evidence="1">
    <location>
        <begin position="100"/>
        <end position="119"/>
    </location>
</feature>
<dbReference type="GeneID" id="117641731"/>